<keyword evidence="2" id="KW-0436">Ligase</keyword>
<dbReference type="Gene3D" id="3.30.470.20">
    <property type="entry name" value="ATP-grasp fold, B domain"/>
    <property type="match status" value="1"/>
</dbReference>
<keyword evidence="3" id="KW-1185">Reference proteome</keyword>
<evidence type="ECO:0000313" key="3">
    <source>
        <dbReference type="Proteomes" id="UP000573327"/>
    </source>
</evidence>
<dbReference type="GO" id="GO:0016879">
    <property type="term" value="F:ligase activity, forming carbon-nitrogen bonds"/>
    <property type="evidence" value="ECO:0007669"/>
    <property type="project" value="TreeGrafter"/>
</dbReference>
<comment type="caution">
    <text evidence="2">The sequence shown here is derived from an EMBL/GenBank/DDBJ whole genome shotgun (WGS) entry which is preliminary data.</text>
</comment>
<dbReference type="PANTHER" id="PTHR21621">
    <property type="entry name" value="RIBOSOMAL PROTEIN S6 MODIFICATION PROTEIN"/>
    <property type="match status" value="1"/>
</dbReference>
<dbReference type="GO" id="GO:0005737">
    <property type="term" value="C:cytoplasm"/>
    <property type="evidence" value="ECO:0007669"/>
    <property type="project" value="TreeGrafter"/>
</dbReference>
<dbReference type="GO" id="GO:0005840">
    <property type="term" value="C:ribosome"/>
    <property type="evidence" value="ECO:0007669"/>
    <property type="project" value="UniProtKB-KW"/>
</dbReference>
<proteinExistence type="predicted"/>
<accession>A0A7W7WFR7</accession>
<keyword evidence="2" id="KW-0687">Ribonucleoprotein</keyword>
<dbReference type="EC" id="6.3.2.-" evidence="2"/>
<dbReference type="Proteomes" id="UP000573327">
    <property type="component" value="Unassembled WGS sequence"/>
</dbReference>
<evidence type="ECO:0000259" key="1">
    <source>
        <dbReference type="Pfam" id="PF08443"/>
    </source>
</evidence>
<protein>
    <submittedName>
        <fullName evidence="2">Ribosomal protein S6--L-glutamate ligase</fullName>
        <ecNumber evidence="2">6.3.2.-</ecNumber>
    </submittedName>
</protein>
<dbReference type="RefSeq" id="WP_184910800.1">
    <property type="nucleotide sequence ID" value="NZ_JACHJR010000001.1"/>
</dbReference>
<dbReference type="InterPro" id="IPR013651">
    <property type="entry name" value="ATP-grasp_RimK-type"/>
</dbReference>
<gene>
    <name evidence="2" type="ORF">F4556_000219</name>
</gene>
<feature type="domain" description="ATP-grasp fold RimK-type" evidence="1">
    <location>
        <begin position="102"/>
        <end position="226"/>
    </location>
</feature>
<dbReference type="EMBL" id="JACHJR010000001">
    <property type="protein sequence ID" value="MBB4944684.1"/>
    <property type="molecule type" value="Genomic_DNA"/>
</dbReference>
<name>A0A7W7WFR7_9ACTN</name>
<dbReference type="SUPFAM" id="SSF56059">
    <property type="entry name" value="Glutathione synthetase ATP-binding domain-like"/>
    <property type="match status" value="1"/>
</dbReference>
<reference evidence="2 3" key="1">
    <citation type="submission" date="2020-08" db="EMBL/GenBank/DDBJ databases">
        <title>Sequencing the genomes of 1000 actinobacteria strains.</title>
        <authorList>
            <person name="Klenk H.-P."/>
        </authorList>
    </citation>
    <scope>NUCLEOTIDE SEQUENCE [LARGE SCALE GENOMIC DNA]</scope>
    <source>
        <strain evidence="2 3">DSM 44786</strain>
    </source>
</reference>
<dbReference type="Gene3D" id="3.40.50.20">
    <property type="match status" value="1"/>
</dbReference>
<keyword evidence="2" id="KW-0689">Ribosomal protein</keyword>
<evidence type="ECO:0000313" key="2">
    <source>
        <dbReference type="EMBL" id="MBB4944684.1"/>
    </source>
</evidence>
<organism evidence="2 3">
    <name type="scientific">Kitasatospora gansuensis</name>
    <dbReference type="NCBI Taxonomy" id="258050"/>
    <lineage>
        <taxon>Bacteria</taxon>
        <taxon>Bacillati</taxon>
        <taxon>Actinomycetota</taxon>
        <taxon>Actinomycetes</taxon>
        <taxon>Kitasatosporales</taxon>
        <taxon>Streptomycetaceae</taxon>
        <taxon>Kitasatospora</taxon>
    </lineage>
</organism>
<dbReference type="PANTHER" id="PTHR21621:SF0">
    <property type="entry name" value="BETA-CITRYLGLUTAMATE SYNTHASE B-RELATED"/>
    <property type="match status" value="1"/>
</dbReference>
<dbReference type="AlphaFoldDB" id="A0A7W7WFR7"/>
<sequence>MRVGVIARDPRHPLLTATAALLTAAGHWVEFAAPDPADPADVYLLKARTPTALALARRLEAAGAVVLNSAAATERCQDRALMAELALAAGLPFAPSLSPNALRYPLVVKSRHSRKDDLVAKVLDPAGLAELRRRWPDEPLVHQEFAPGDGWDRKLWVVGRQVFGELRRSELAAGSGSESWTVPLELAELALWVGEVFALDVYGVDVLETDGTPLVVDVNAFPGIRGQQGAPEAVVRLVQRQLPSPAREGARWLRGTGGWGS</sequence>
<dbReference type="Pfam" id="PF08443">
    <property type="entry name" value="RimK"/>
    <property type="match status" value="1"/>
</dbReference>